<evidence type="ECO:0000256" key="8">
    <source>
        <dbReference type="RuleBase" id="RU365068"/>
    </source>
</evidence>
<dbReference type="CDD" id="cd18787">
    <property type="entry name" value="SF2_C_DEAD"/>
    <property type="match status" value="1"/>
</dbReference>
<dbReference type="InterPro" id="IPR001650">
    <property type="entry name" value="Helicase_C-like"/>
</dbReference>
<name>A0AA36IFH7_9DINO</name>
<accession>A0AA36IFH7</accession>
<comment type="similarity">
    <text evidence="7">Belongs to the DEAD box helicase family.</text>
</comment>
<dbReference type="EMBL" id="CAUJNA010001223">
    <property type="protein sequence ID" value="CAJ1385294.1"/>
    <property type="molecule type" value="Genomic_DNA"/>
</dbReference>
<dbReference type="Proteomes" id="UP001178507">
    <property type="component" value="Unassembled WGS sequence"/>
</dbReference>
<dbReference type="GO" id="GO:0003723">
    <property type="term" value="F:RNA binding"/>
    <property type="evidence" value="ECO:0007669"/>
    <property type="project" value="UniProtKB-UniRule"/>
</dbReference>
<dbReference type="PROSITE" id="PS51192">
    <property type="entry name" value="HELICASE_ATP_BIND_1"/>
    <property type="match status" value="1"/>
</dbReference>
<dbReference type="PROSITE" id="PS51195">
    <property type="entry name" value="Q_MOTIF"/>
    <property type="match status" value="1"/>
</dbReference>
<dbReference type="Pfam" id="PF00270">
    <property type="entry name" value="DEAD"/>
    <property type="match status" value="1"/>
</dbReference>
<dbReference type="InterPro" id="IPR011545">
    <property type="entry name" value="DEAD/DEAH_box_helicase_dom"/>
</dbReference>
<organism evidence="12 13">
    <name type="scientific">Effrenium voratum</name>
    <dbReference type="NCBI Taxonomy" id="2562239"/>
    <lineage>
        <taxon>Eukaryota</taxon>
        <taxon>Sar</taxon>
        <taxon>Alveolata</taxon>
        <taxon>Dinophyceae</taxon>
        <taxon>Suessiales</taxon>
        <taxon>Symbiodiniaceae</taxon>
        <taxon>Effrenium</taxon>
    </lineage>
</organism>
<comment type="caution">
    <text evidence="12">The sequence shown here is derived from an EMBL/GenBank/DDBJ whole genome shotgun (WGS) entry which is preliminary data.</text>
</comment>
<dbReference type="AlphaFoldDB" id="A0AA36IFH7"/>
<evidence type="ECO:0000259" key="10">
    <source>
        <dbReference type="PROSITE" id="PS51194"/>
    </source>
</evidence>
<evidence type="ECO:0000313" key="13">
    <source>
        <dbReference type="Proteomes" id="UP001178507"/>
    </source>
</evidence>
<dbReference type="InterPro" id="IPR027417">
    <property type="entry name" value="P-loop_NTPase"/>
</dbReference>
<feature type="domain" description="Helicase C-terminal" evidence="10">
    <location>
        <begin position="283"/>
        <end position="455"/>
    </location>
</feature>
<evidence type="ECO:0000256" key="1">
    <source>
        <dbReference type="ARBA" id="ARBA00022741"/>
    </source>
</evidence>
<feature type="non-terminal residue" evidence="12">
    <location>
        <position position="1"/>
    </location>
</feature>
<dbReference type="SMART" id="SM00490">
    <property type="entry name" value="HELICc"/>
    <property type="match status" value="1"/>
</dbReference>
<evidence type="ECO:0000259" key="11">
    <source>
        <dbReference type="PROSITE" id="PS51195"/>
    </source>
</evidence>
<evidence type="ECO:0000256" key="3">
    <source>
        <dbReference type="ARBA" id="ARBA00022806"/>
    </source>
</evidence>
<dbReference type="SUPFAM" id="SSF52540">
    <property type="entry name" value="P-loop containing nucleoside triphosphate hydrolases"/>
    <property type="match status" value="1"/>
</dbReference>
<dbReference type="GO" id="GO:0005524">
    <property type="term" value="F:ATP binding"/>
    <property type="evidence" value="ECO:0007669"/>
    <property type="project" value="UniProtKB-UniRule"/>
</dbReference>
<keyword evidence="4 7" id="KW-0067">ATP-binding</keyword>
<dbReference type="GO" id="GO:0016787">
    <property type="term" value="F:hydrolase activity"/>
    <property type="evidence" value="ECO:0007669"/>
    <property type="project" value="UniProtKB-KW"/>
</dbReference>
<evidence type="ECO:0000256" key="7">
    <source>
        <dbReference type="RuleBase" id="RU000492"/>
    </source>
</evidence>
<evidence type="ECO:0000256" key="5">
    <source>
        <dbReference type="ARBA" id="ARBA00022884"/>
    </source>
</evidence>
<keyword evidence="13" id="KW-1185">Reference proteome</keyword>
<dbReference type="Pfam" id="PF00271">
    <property type="entry name" value="Helicase_C"/>
    <property type="match status" value="1"/>
</dbReference>
<evidence type="ECO:0000313" key="12">
    <source>
        <dbReference type="EMBL" id="CAJ1385294.1"/>
    </source>
</evidence>
<keyword evidence="1 7" id="KW-0547">Nucleotide-binding</keyword>
<dbReference type="PANTHER" id="PTHR24031">
    <property type="entry name" value="RNA HELICASE"/>
    <property type="match status" value="1"/>
</dbReference>
<dbReference type="PROSITE" id="PS51194">
    <property type="entry name" value="HELICASE_CTER"/>
    <property type="match status" value="1"/>
</dbReference>
<dbReference type="PROSITE" id="PS00039">
    <property type="entry name" value="DEAD_ATP_HELICASE"/>
    <property type="match status" value="1"/>
</dbReference>
<evidence type="ECO:0000256" key="2">
    <source>
        <dbReference type="ARBA" id="ARBA00022801"/>
    </source>
</evidence>
<dbReference type="GO" id="GO:0003724">
    <property type="term" value="F:RNA helicase activity"/>
    <property type="evidence" value="ECO:0007669"/>
    <property type="project" value="UniProtKB-EC"/>
</dbReference>
<proteinExistence type="inferred from homology"/>
<feature type="short sequence motif" description="Q motif" evidence="6">
    <location>
        <begin position="35"/>
        <end position="65"/>
    </location>
</feature>
<keyword evidence="2 7" id="KW-0378">Hydrolase</keyword>
<comment type="domain">
    <text evidence="8">The Q motif is unique to and characteristic of the DEAD box family of RNA helicases and controls ATP binding and hydrolysis.</text>
</comment>
<feature type="domain" description="DEAD-box RNA helicase Q" evidence="11">
    <location>
        <begin position="35"/>
        <end position="65"/>
    </location>
</feature>
<keyword evidence="5 8" id="KW-0694">RNA-binding</keyword>
<evidence type="ECO:0000259" key="9">
    <source>
        <dbReference type="PROSITE" id="PS51192"/>
    </source>
</evidence>
<dbReference type="InterPro" id="IPR044742">
    <property type="entry name" value="DEAD/DEAH_RhlB"/>
</dbReference>
<sequence length="599" mass="66949">MLRLRASCCHGLERRFQALAAPEACRVQSPVFTDTRFEDLGLDERLLKGLEASLGRGARLTPVQQRTLSRLSEGRPPDLLLQAHTGTGKTIAFLLPSLQRLLLREEARRTGVPQPEGVSVLVLAPTRELVLQLAKVSSRLLQYSGGLVRSSFVAGGFSMQDDIGRLRADGPQILFATPWRLVRHLQTTPHFVSALKSIELLVLDEADRLLDPSFVHKVDYVFRCLPSARPQMLLCSATFSEPMRKFAVRSMRAHLEVINTVAEEIGQASEAYPQAQQAQVAQPVDQVLVRYQPEKFLPVLHALLTREMQCEGGDHRRVLVIFPTVRWLQFFYVLLKHRVNMPGLFALHRSLSDDRRRSRAACFSKGAPPMSGILFATDLAARGMDFDVHAVVQVGPPSDREQYVHRAGRTGRLESRGRSFLLLNPLEEAVLQELSGLRLHEETIQEAVGLDAVMEKMHGWWEDTNVSASGHLFYASATAFYLKEMGRLRVKVGDLVQAVAAMLQSTGLPKEHGLPAIPRGLAARLREKDELVPVRTETVRERWDVLSALVPGPRARSPERLSEPQEGHLREMRRTCGSLGRFHDTLFGFLLKACHACPG</sequence>
<dbReference type="EC" id="3.6.4.13" evidence="8"/>
<gene>
    <name evidence="12" type="ORF">EVOR1521_LOCUS11924</name>
</gene>
<dbReference type="CDD" id="cd00268">
    <property type="entry name" value="DEADc"/>
    <property type="match status" value="1"/>
</dbReference>
<protein>
    <recommendedName>
        <fullName evidence="8">ATP-dependent RNA helicase</fullName>
        <ecNumber evidence="8">3.6.4.13</ecNumber>
    </recommendedName>
</protein>
<evidence type="ECO:0000256" key="6">
    <source>
        <dbReference type="PROSITE-ProRule" id="PRU00552"/>
    </source>
</evidence>
<evidence type="ECO:0000256" key="4">
    <source>
        <dbReference type="ARBA" id="ARBA00022840"/>
    </source>
</evidence>
<dbReference type="InterPro" id="IPR000629">
    <property type="entry name" value="RNA-helicase_DEAD-box_CS"/>
</dbReference>
<dbReference type="Gene3D" id="3.40.50.300">
    <property type="entry name" value="P-loop containing nucleotide triphosphate hydrolases"/>
    <property type="match status" value="2"/>
</dbReference>
<dbReference type="SMART" id="SM00487">
    <property type="entry name" value="DEXDc"/>
    <property type="match status" value="1"/>
</dbReference>
<comment type="function">
    <text evidence="8">RNA helicase.</text>
</comment>
<reference evidence="12" key="1">
    <citation type="submission" date="2023-08" db="EMBL/GenBank/DDBJ databases">
        <authorList>
            <person name="Chen Y."/>
            <person name="Shah S."/>
            <person name="Dougan E. K."/>
            <person name="Thang M."/>
            <person name="Chan C."/>
        </authorList>
    </citation>
    <scope>NUCLEOTIDE SEQUENCE</scope>
</reference>
<comment type="catalytic activity">
    <reaction evidence="8">
        <text>ATP + H2O = ADP + phosphate + H(+)</text>
        <dbReference type="Rhea" id="RHEA:13065"/>
        <dbReference type="ChEBI" id="CHEBI:15377"/>
        <dbReference type="ChEBI" id="CHEBI:15378"/>
        <dbReference type="ChEBI" id="CHEBI:30616"/>
        <dbReference type="ChEBI" id="CHEBI:43474"/>
        <dbReference type="ChEBI" id="CHEBI:456216"/>
        <dbReference type="EC" id="3.6.4.13"/>
    </reaction>
</comment>
<feature type="domain" description="Helicase ATP-binding" evidence="9">
    <location>
        <begin position="70"/>
        <end position="257"/>
    </location>
</feature>
<dbReference type="InterPro" id="IPR014001">
    <property type="entry name" value="Helicase_ATP-bd"/>
</dbReference>
<dbReference type="InterPro" id="IPR014014">
    <property type="entry name" value="RNA_helicase_DEAD_Q_motif"/>
</dbReference>
<keyword evidence="3 7" id="KW-0347">Helicase</keyword>